<evidence type="ECO:0000313" key="2">
    <source>
        <dbReference type="Proteomes" id="UP001151760"/>
    </source>
</evidence>
<name>A0ABQ5IP25_9ASTR</name>
<accession>A0ABQ5IP25</accession>
<sequence length="264" mass="28526">MDEPEPQHAYDFFTPGPLPYYAGNPNNMNGWIEEDVPMLGELGKIGKPLGAEVDEPLVDPVIDKLAEPLVEVEEQMVAPVMDMEEDLAMLFRVEDGSSDDDFKGPEGDEKVWEEDEEWLMAPVMPPSMPSMPPPSTYEVGGSSTATAEGHSFTLLAPGVPVPPSVIKDLCTYMCNLEYGHGLLVKKVIMVSDAEVADSITTGDIGPKVSTVEGQMQVMASQMVQVASGLEKVRAHVEQGQQAATQRDETIAGLSQQVHTLQAAV</sequence>
<reference evidence="1" key="1">
    <citation type="journal article" date="2022" name="Int. J. Mol. Sci.">
        <title>Draft Genome of Tanacetum Coccineum: Genomic Comparison of Closely Related Tanacetum-Family Plants.</title>
        <authorList>
            <person name="Yamashiro T."/>
            <person name="Shiraishi A."/>
            <person name="Nakayama K."/>
            <person name="Satake H."/>
        </authorList>
    </citation>
    <scope>NUCLEOTIDE SEQUENCE</scope>
</reference>
<keyword evidence="2" id="KW-1185">Reference proteome</keyword>
<evidence type="ECO:0000313" key="1">
    <source>
        <dbReference type="EMBL" id="GJU01450.1"/>
    </source>
</evidence>
<proteinExistence type="predicted"/>
<comment type="caution">
    <text evidence="1">The sequence shown here is derived from an EMBL/GenBank/DDBJ whole genome shotgun (WGS) entry which is preliminary data.</text>
</comment>
<dbReference type="EMBL" id="BQNB010020965">
    <property type="protein sequence ID" value="GJU01450.1"/>
    <property type="molecule type" value="Genomic_DNA"/>
</dbReference>
<reference evidence="1" key="2">
    <citation type="submission" date="2022-01" db="EMBL/GenBank/DDBJ databases">
        <authorList>
            <person name="Yamashiro T."/>
            <person name="Shiraishi A."/>
            <person name="Satake H."/>
            <person name="Nakayama K."/>
        </authorList>
    </citation>
    <scope>NUCLEOTIDE SEQUENCE</scope>
</reference>
<dbReference type="Proteomes" id="UP001151760">
    <property type="component" value="Unassembled WGS sequence"/>
</dbReference>
<organism evidence="1 2">
    <name type="scientific">Tanacetum coccineum</name>
    <dbReference type="NCBI Taxonomy" id="301880"/>
    <lineage>
        <taxon>Eukaryota</taxon>
        <taxon>Viridiplantae</taxon>
        <taxon>Streptophyta</taxon>
        <taxon>Embryophyta</taxon>
        <taxon>Tracheophyta</taxon>
        <taxon>Spermatophyta</taxon>
        <taxon>Magnoliopsida</taxon>
        <taxon>eudicotyledons</taxon>
        <taxon>Gunneridae</taxon>
        <taxon>Pentapetalae</taxon>
        <taxon>asterids</taxon>
        <taxon>campanulids</taxon>
        <taxon>Asterales</taxon>
        <taxon>Asteraceae</taxon>
        <taxon>Asteroideae</taxon>
        <taxon>Anthemideae</taxon>
        <taxon>Anthemidinae</taxon>
        <taxon>Tanacetum</taxon>
    </lineage>
</organism>
<protein>
    <submittedName>
        <fullName evidence="1">Uncharacterized protein</fullName>
    </submittedName>
</protein>
<gene>
    <name evidence="1" type="ORF">Tco_1111788</name>
</gene>